<dbReference type="PROSITE" id="PS50920">
    <property type="entry name" value="SOLCAR"/>
    <property type="match status" value="1"/>
</dbReference>
<dbReference type="InterPro" id="IPR018108">
    <property type="entry name" value="MCP_transmembrane"/>
</dbReference>
<dbReference type="Pfam" id="PF00153">
    <property type="entry name" value="Mito_carr"/>
    <property type="match status" value="1"/>
</dbReference>
<dbReference type="PANTHER" id="PTHR47567:SF1">
    <property type="entry name" value="NAD-DEPENDENT EPIMERASE_DEHYDRATASE DOMAIN-CONTAINING PROTEIN"/>
    <property type="match status" value="1"/>
</dbReference>
<evidence type="ECO:0000256" key="1">
    <source>
        <dbReference type="ARBA" id="ARBA00004141"/>
    </source>
</evidence>
<feature type="region of interest" description="Disordered" evidence="6">
    <location>
        <begin position="1"/>
        <end position="21"/>
    </location>
</feature>
<dbReference type="AlphaFoldDB" id="A0A6V1RVG8"/>
<dbReference type="GO" id="GO:0016020">
    <property type="term" value="C:membrane"/>
    <property type="evidence" value="ECO:0007669"/>
    <property type="project" value="UniProtKB-SubCell"/>
</dbReference>
<dbReference type="Gene3D" id="1.50.40.10">
    <property type="entry name" value="Mitochondrial carrier domain"/>
    <property type="match status" value="1"/>
</dbReference>
<protein>
    <recommendedName>
        <fullName evidence="8">ADP,ATP carrier protein</fullName>
    </recommendedName>
</protein>
<dbReference type="SUPFAM" id="SSF103506">
    <property type="entry name" value="Mitochondrial carrier"/>
    <property type="match status" value="1"/>
</dbReference>
<dbReference type="EMBL" id="HBIU01006516">
    <property type="protein sequence ID" value="CAE0623826.1"/>
    <property type="molecule type" value="Transcribed_RNA"/>
</dbReference>
<keyword evidence="2 4" id="KW-0812">Transmembrane</keyword>
<evidence type="ECO:0000256" key="3">
    <source>
        <dbReference type="ARBA" id="ARBA00023136"/>
    </source>
</evidence>
<evidence type="ECO:0000256" key="2">
    <source>
        <dbReference type="ARBA" id="ARBA00022692"/>
    </source>
</evidence>
<evidence type="ECO:0000256" key="4">
    <source>
        <dbReference type="PROSITE-ProRule" id="PRU00282"/>
    </source>
</evidence>
<feature type="repeat" description="Solcar" evidence="4">
    <location>
        <begin position="126"/>
        <end position="206"/>
    </location>
</feature>
<gene>
    <name evidence="7" type="ORF">HAKA00212_LOCUS2492</name>
</gene>
<evidence type="ECO:0008006" key="8">
    <source>
        <dbReference type="Google" id="ProtNLM"/>
    </source>
</evidence>
<proteinExistence type="inferred from homology"/>
<keyword evidence="3 4" id="KW-0472">Membrane</keyword>
<sequence length="303" mass="32558">MASLSDSKFPGPRQQQAKKPIANSVAAPIQAPLAQALSHGFAGAGAMAVNVTTLMWVRTTTYFQYRHGLSTSQAIRALYKEGGIRRFYSGYSLALFHGPLSRFGDTAANAGVLCALDTLDSTRSLPIAFKSVCASAAAAGFRILIMPIDTVKSVLQVEGKSGISILMNKVRTSGPKTLYHGSLAAASATFLGHYPWFATFNYLDASLPQYDSTTGKLFRSAVIGFTSSAMADLCSNSVRVLKTFKQTNGTSISYYEAGRCIVAQDGMQGLFARGLKTKLLGNGLQGIMFSIIWKYLKERNVNT</sequence>
<organism evidence="7">
    <name type="scientific">Heterosigma akashiwo</name>
    <name type="common">Chromophytic alga</name>
    <name type="synonym">Heterosigma carterae</name>
    <dbReference type="NCBI Taxonomy" id="2829"/>
    <lineage>
        <taxon>Eukaryota</taxon>
        <taxon>Sar</taxon>
        <taxon>Stramenopiles</taxon>
        <taxon>Ochrophyta</taxon>
        <taxon>Raphidophyceae</taxon>
        <taxon>Chattonellales</taxon>
        <taxon>Chattonellaceae</taxon>
        <taxon>Heterosigma</taxon>
    </lineage>
</organism>
<reference evidence="7" key="1">
    <citation type="submission" date="2021-01" db="EMBL/GenBank/DDBJ databases">
        <authorList>
            <person name="Corre E."/>
            <person name="Pelletier E."/>
            <person name="Niang G."/>
            <person name="Scheremetjew M."/>
            <person name="Finn R."/>
            <person name="Kale V."/>
            <person name="Holt S."/>
            <person name="Cochrane G."/>
            <person name="Meng A."/>
            <person name="Brown T."/>
            <person name="Cohen L."/>
        </authorList>
    </citation>
    <scope>NUCLEOTIDE SEQUENCE</scope>
    <source>
        <strain evidence="7">CCMP3107</strain>
    </source>
</reference>
<comment type="similarity">
    <text evidence="5">Belongs to the mitochondrial carrier (TC 2.A.29) family.</text>
</comment>
<comment type="subcellular location">
    <subcellularLocation>
        <location evidence="1">Membrane</location>
        <topology evidence="1">Multi-pass membrane protein</topology>
    </subcellularLocation>
</comment>
<keyword evidence="5" id="KW-0813">Transport</keyword>
<name>A0A6V1RVG8_HETAK</name>
<evidence type="ECO:0000313" key="7">
    <source>
        <dbReference type="EMBL" id="CAE0623826.1"/>
    </source>
</evidence>
<evidence type="ECO:0000256" key="6">
    <source>
        <dbReference type="SAM" id="MobiDB-lite"/>
    </source>
</evidence>
<evidence type="ECO:0000256" key="5">
    <source>
        <dbReference type="RuleBase" id="RU000488"/>
    </source>
</evidence>
<dbReference type="PANTHER" id="PTHR47567">
    <property type="entry name" value="MITOCHONDRIAL SUBSTRATE/SOLUTE CARRIER"/>
    <property type="match status" value="1"/>
</dbReference>
<accession>A0A6V1RVG8</accession>
<dbReference type="InterPro" id="IPR023395">
    <property type="entry name" value="MCP_dom_sf"/>
</dbReference>